<reference evidence="11" key="1">
    <citation type="submission" date="2023-07" db="EMBL/GenBank/DDBJ databases">
        <authorList>
            <consortium name="AG Swart"/>
            <person name="Singh M."/>
            <person name="Singh A."/>
            <person name="Seah K."/>
            <person name="Emmerich C."/>
        </authorList>
    </citation>
    <scope>NUCLEOTIDE SEQUENCE</scope>
    <source>
        <strain evidence="11">DP1</strain>
    </source>
</reference>
<evidence type="ECO:0000256" key="7">
    <source>
        <dbReference type="ARBA" id="ARBA00022824"/>
    </source>
</evidence>
<evidence type="ECO:0000313" key="11">
    <source>
        <dbReference type="EMBL" id="CAI2369233.1"/>
    </source>
</evidence>
<keyword evidence="9 10" id="KW-0472">Membrane</keyword>
<accession>A0AAD1UH09</accession>
<gene>
    <name evidence="11" type="ORF">ECRASSUSDP1_LOCUS10531</name>
</gene>
<evidence type="ECO:0000256" key="10">
    <source>
        <dbReference type="RuleBase" id="RU361143"/>
    </source>
</evidence>
<evidence type="ECO:0000256" key="2">
    <source>
        <dbReference type="ARBA" id="ARBA00004115"/>
    </source>
</evidence>
<evidence type="ECO:0000256" key="9">
    <source>
        <dbReference type="ARBA" id="ARBA00023136"/>
    </source>
</evidence>
<name>A0AAD1UH09_EUPCR</name>
<comment type="function">
    <text evidence="1 10">Subunit of the oligosaccharyl transferase (OST) complex that catalyzes the initial transfer of a defined glycan (Glc(3)Man(9)GlcNAc(2) in eukaryotes) from the lipid carrier dolichol-pyrophosphate to an asparagine residue within an Asn-X-Ser/Thr consensus motif in nascent polypeptide chains, the first step in protein N-glycosylation. N-glycosylation occurs cotranslationally and the complex associates with the Sec61 complex at the channel-forming translocon complex that mediates protein translocation across the endoplasmic reticulum (ER). All subunits are required for a maximal enzyme activity.</text>
</comment>
<dbReference type="AlphaFoldDB" id="A0AAD1UH09"/>
<protein>
    <recommendedName>
        <fullName evidence="10">Dolichyl-diphosphooligosaccharide--protein glycosyltransferase subunit 1</fullName>
    </recommendedName>
</protein>
<evidence type="ECO:0000256" key="6">
    <source>
        <dbReference type="ARBA" id="ARBA00022729"/>
    </source>
</evidence>
<evidence type="ECO:0000256" key="8">
    <source>
        <dbReference type="ARBA" id="ARBA00022989"/>
    </source>
</evidence>
<evidence type="ECO:0000313" key="12">
    <source>
        <dbReference type="Proteomes" id="UP001295684"/>
    </source>
</evidence>
<keyword evidence="7 10" id="KW-0256">Endoplasmic reticulum</keyword>
<comment type="pathway">
    <text evidence="3 10">Protein modification; protein glycosylation.</text>
</comment>
<keyword evidence="12" id="KW-1185">Reference proteome</keyword>
<evidence type="ECO:0000256" key="5">
    <source>
        <dbReference type="ARBA" id="ARBA00022692"/>
    </source>
</evidence>
<dbReference type="EMBL" id="CAMPGE010010384">
    <property type="protein sequence ID" value="CAI2369233.1"/>
    <property type="molecule type" value="Genomic_DNA"/>
</dbReference>
<comment type="subcellular location">
    <subcellularLocation>
        <location evidence="2 10">Endoplasmic reticulum membrane</location>
        <topology evidence="2 10">Single-pass type I membrane protein</topology>
    </subcellularLocation>
</comment>
<comment type="caution">
    <text evidence="11">The sequence shown here is derived from an EMBL/GenBank/DDBJ whole genome shotgun (WGS) entry which is preliminary data.</text>
</comment>
<keyword evidence="5 10" id="KW-0812">Transmembrane</keyword>
<comment type="subunit">
    <text evidence="10">Component of the oligosaccharyltransferase (OST) complex.</text>
</comment>
<dbReference type="GO" id="GO:0018279">
    <property type="term" value="P:protein N-linked glycosylation via asparagine"/>
    <property type="evidence" value="ECO:0007669"/>
    <property type="project" value="TreeGrafter"/>
</dbReference>
<keyword evidence="6 10" id="KW-0732">Signal</keyword>
<dbReference type="PANTHER" id="PTHR21049:SF0">
    <property type="entry name" value="DOLICHYL-DIPHOSPHOOLIGOSACCHARIDE--PROTEIN GLYCOSYLTRANSFERASE SUBUNIT 1"/>
    <property type="match status" value="1"/>
</dbReference>
<evidence type="ECO:0000256" key="1">
    <source>
        <dbReference type="ARBA" id="ARBA00002791"/>
    </source>
</evidence>
<dbReference type="PANTHER" id="PTHR21049">
    <property type="entry name" value="RIBOPHORIN I"/>
    <property type="match status" value="1"/>
</dbReference>
<evidence type="ECO:0000256" key="3">
    <source>
        <dbReference type="ARBA" id="ARBA00004922"/>
    </source>
</evidence>
<comment type="similarity">
    <text evidence="4 10">Belongs to the OST1 family.</text>
</comment>
<evidence type="ECO:0000256" key="4">
    <source>
        <dbReference type="ARBA" id="ARBA00008905"/>
    </source>
</evidence>
<dbReference type="InterPro" id="IPR007676">
    <property type="entry name" value="Ribophorin_I"/>
</dbReference>
<feature type="transmembrane region" description="Helical" evidence="10">
    <location>
        <begin position="424"/>
        <end position="441"/>
    </location>
</feature>
<feature type="chain" id="PRO_5041766534" description="Dolichyl-diphosphooligosaccharide--protein glycosyltransferase subunit 1" evidence="10">
    <location>
        <begin position="25"/>
        <end position="458"/>
    </location>
</feature>
<proteinExistence type="inferred from homology"/>
<dbReference type="GO" id="GO:0008250">
    <property type="term" value="C:oligosaccharyltransferase complex"/>
    <property type="evidence" value="ECO:0007669"/>
    <property type="project" value="UniProtKB-UniRule"/>
</dbReference>
<dbReference type="Pfam" id="PF04597">
    <property type="entry name" value="Ribophorin_I"/>
    <property type="match status" value="1"/>
</dbReference>
<sequence length="458" mass="52776">MASKDLKMMFGIVFLLLIALNANAIKNTKVTRNVQLGYPYYLQETVIEFTNNEKENIHEYILLIDKDQVDDLVYIEVELNKKVANTTRDDSITIPTEDFVPFKVDIGTLSSGSKARFIVKEIYTNKKAPYSTTMKMHETPKLRIIDDAYYISLYETEKMKSTFECSECGSLKATEIEGAEARTKNVRYGTFKNVQPLTSEAIYILINIDAPQPLFSSVKRAITISHWSSIDVEEEYRLKNNIPALAGGFSRVAYNPHTIKYAVTELDCELPVDITELYYTDEIGNITTSNAYRGSENVEFTIQPRFPVMGGWKTYWQQGYKLPKDSYIKETGNPEEYEVSLSFSHPYDDIIAQDFEFSITLPEGATDTKIDIPFEMQSIENETVFRYLDLFGRQKIVMKRRNILERVHDKSVKVTYRLPQSSHLIKPVIVVVYMFILLFFLQQIWRCASDSGSKPKRE</sequence>
<keyword evidence="8 10" id="KW-1133">Transmembrane helix</keyword>
<feature type="signal peptide" evidence="10">
    <location>
        <begin position="1"/>
        <end position="24"/>
    </location>
</feature>
<organism evidence="11 12">
    <name type="scientific">Euplotes crassus</name>
    <dbReference type="NCBI Taxonomy" id="5936"/>
    <lineage>
        <taxon>Eukaryota</taxon>
        <taxon>Sar</taxon>
        <taxon>Alveolata</taxon>
        <taxon>Ciliophora</taxon>
        <taxon>Intramacronucleata</taxon>
        <taxon>Spirotrichea</taxon>
        <taxon>Hypotrichia</taxon>
        <taxon>Euplotida</taxon>
        <taxon>Euplotidae</taxon>
        <taxon>Moneuplotes</taxon>
    </lineage>
</organism>
<dbReference type="Proteomes" id="UP001295684">
    <property type="component" value="Unassembled WGS sequence"/>
</dbReference>